<accession>A0A8J4A1F1</accession>
<dbReference type="InterPro" id="IPR023187">
    <property type="entry name" value="Tscrpt_reg_MarR-type_CS"/>
</dbReference>
<organism evidence="5 6">
    <name type="scientific">Virgisporangium ochraceum</name>
    <dbReference type="NCBI Taxonomy" id="65505"/>
    <lineage>
        <taxon>Bacteria</taxon>
        <taxon>Bacillati</taxon>
        <taxon>Actinomycetota</taxon>
        <taxon>Actinomycetes</taxon>
        <taxon>Micromonosporales</taxon>
        <taxon>Micromonosporaceae</taxon>
        <taxon>Virgisporangium</taxon>
    </lineage>
</organism>
<evidence type="ECO:0000256" key="1">
    <source>
        <dbReference type="ARBA" id="ARBA00023015"/>
    </source>
</evidence>
<keyword evidence="6" id="KW-1185">Reference proteome</keyword>
<dbReference type="InterPro" id="IPR039422">
    <property type="entry name" value="MarR/SlyA-like"/>
</dbReference>
<dbReference type="EMBL" id="BOPH01000098">
    <property type="protein sequence ID" value="GIJ72338.1"/>
    <property type="molecule type" value="Genomic_DNA"/>
</dbReference>
<comment type="caution">
    <text evidence="5">The sequence shown here is derived from an EMBL/GenBank/DDBJ whole genome shotgun (WGS) entry which is preliminary data.</text>
</comment>
<keyword evidence="1" id="KW-0805">Transcription regulation</keyword>
<dbReference type="RefSeq" id="WP_239160724.1">
    <property type="nucleotide sequence ID" value="NZ_BOPH01000098.1"/>
</dbReference>
<sequence length="169" mass="18496">MTGPLPLDPIDEAARHWRDHGWAEAADGMAAVTSIMRAQAIVLARVEEVLRPLGLTFARYELLMLLSFSSRGGMPMTKASVRLQVHPTSITNAAARLESAGLVLRRTHPSDRRTVLVEITDEGRTLAAEATKRLNDRVFTRPGLSGDSIRTLVTVLRELRLDAGDFSGP</sequence>
<gene>
    <name evidence="5" type="ORF">Voc01_072550</name>
</gene>
<dbReference type="PRINTS" id="PR00598">
    <property type="entry name" value="HTHMARR"/>
</dbReference>
<dbReference type="InterPro" id="IPR000835">
    <property type="entry name" value="HTH_MarR-typ"/>
</dbReference>
<evidence type="ECO:0000313" key="5">
    <source>
        <dbReference type="EMBL" id="GIJ72338.1"/>
    </source>
</evidence>
<name>A0A8J4A1F1_9ACTN</name>
<dbReference type="Gene3D" id="1.10.10.10">
    <property type="entry name" value="Winged helix-like DNA-binding domain superfamily/Winged helix DNA-binding domain"/>
    <property type="match status" value="1"/>
</dbReference>
<evidence type="ECO:0000313" key="6">
    <source>
        <dbReference type="Proteomes" id="UP000635606"/>
    </source>
</evidence>
<dbReference type="PROSITE" id="PS01117">
    <property type="entry name" value="HTH_MARR_1"/>
    <property type="match status" value="1"/>
</dbReference>
<feature type="domain" description="HTH marR-type" evidence="4">
    <location>
        <begin position="25"/>
        <end position="161"/>
    </location>
</feature>
<dbReference type="PANTHER" id="PTHR33164">
    <property type="entry name" value="TRANSCRIPTIONAL REGULATOR, MARR FAMILY"/>
    <property type="match status" value="1"/>
</dbReference>
<dbReference type="SUPFAM" id="SSF46785">
    <property type="entry name" value="Winged helix' DNA-binding domain"/>
    <property type="match status" value="1"/>
</dbReference>
<dbReference type="AlphaFoldDB" id="A0A8J4A1F1"/>
<dbReference type="GO" id="GO:0006950">
    <property type="term" value="P:response to stress"/>
    <property type="evidence" value="ECO:0007669"/>
    <property type="project" value="TreeGrafter"/>
</dbReference>
<protein>
    <submittedName>
        <fullName evidence="5">Putative transcriptional regulator, MarR family protein</fullName>
    </submittedName>
</protein>
<reference evidence="5" key="1">
    <citation type="submission" date="2021-01" db="EMBL/GenBank/DDBJ databases">
        <title>Whole genome shotgun sequence of Virgisporangium ochraceum NBRC 16418.</title>
        <authorList>
            <person name="Komaki H."/>
            <person name="Tamura T."/>
        </authorList>
    </citation>
    <scope>NUCLEOTIDE SEQUENCE</scope>
    <source>
        <strain evidence="5">NBRC 16418</strain>
    </source>
</reference>
<dbReference type="GO" id="GO:0003700">
    <property type="term" value="F:DNA-binding transcription factor activity"/>
    <property type="evidence" value="ECO:0007669"/>
    <property type="project" value="InterPro"/>
</dbReference>
<dbReference type="PROSITE" id="PS50995">
    <property type="entry name" value="HTH_MARR_2"/>
    <property type="match status" value="1"/>
</dbReference>
<evidence type="ECO:0000256" key="3">
    <source>
        <dbReference type="ARBA" id="ARBA00023163"/>
    </source>
</evidence>
<dbReference type="Proteomes" id="UP000635606">
    <property type="component" value="Unassembled WGS sequence"/>
</dbReference>
<keyword evidence="3" id="KW-0804">Transcription</keyword>
<dbReference type="SMART" id="SM00347">
    <property type="entry name" value="HTH_MARR"/>
    <property type="match status" value="1"/>
</dbReference>
<keyword evidence="2" id="KW-0238">DNA-binding</keyword>
<dbReference type="InterPro" id="IPR036388">
    <property type="entry name" value="WH-like_DNA-bd_sf"/>
</dbReference>
<evidence type="ECO:0000259" key="4">
    <source>
        <dbReference type="PROSITE" id="PS50995"/>
    </source>
</evidence>
<dbReference type="PANTHER" id="PTHR33164:SF101">
    <property type="entry name" value="TRANSCRIPTIONAL REPRESSOR MPRA"/>
    <property type="match status" value="1"/>
</dbReference>
<dbReference type="Pfam" id="PF01047">
    <property type="entry name" value="MarR"/>
    <property type="match status" value="1"/>
</dbReference>
<dbReference type="GO" id="GO:0003677">
    <property type="term" value="F:DNA binding"/>
    <property type="evidence" value="ECO:0007669"/>
    <property type="project" value="UniProtKB-KW"/>
</dbReference>
<dbReference type="InterPro" id="IPR036390">
    <property type="entry name" value="WH_DNA-bd_sf"/>
</dbReference>
<proteinExistence type="predicted"/>
<evidence type="ECO:0000256" key="2">
    <source>
        <dbReference type="ARBA" id="ARBA00023125"/>
    </source>
</evidence>